<evidence type="ECO:0000313" key="2">
    <source>
        <dbReference type="Proteomes" id="UP001230649"/>
    </source>
</evidence>
<sequence length="2358" mass="256254">MPTPLPDLSSSPLADPLAHARLSVLLLPVGRVRESVWNKWSVKLSQFTEIRLSDVPGTSGSGSGKGDKARFLPPSHPPPQTHLHLVFSSAPTQRTLNHLLPLSLLQVSAFPLAVIGIADLSDTTTTQSRKMDMFRETLDSLGLSNADGLVFPLTRRCFGVEEEVEEAVALADQDPVSSAAVRRSETPTEGSRRVEESAQFKGMVEIDASDSGPVRPPHTHHPSTSSIPDSASAVKRNDRKSYEDRIVVIPQDTTGGMKLDLVLGMLIADVCASILTEFGEIAQAIESTAGGQMLASSLLPTLTTRAAPRSYEQSSAQAVPRPRSSQPSTASLAVINNSLPRQTRTPSPLPRDRPQSVSGYSVPGNTEQETDPTRRALGNTPPPGRPDAKAMATSIKRSSTGFSLGKSGGMGGRVSSGVNLLEVINTTNPRSMVASATSNTNTSAVPSGSATGRLKKVQADLWLLSGRLGEAIALYTEATQSLKSANDHLWQASATEGLAAASWLEAWEARDPTSDSMANGTGGVPFHTSPTATLVHDLYNQATSLYGRSPLPPDSLFIHGSESGETVIARLYTTCALRHSRFLLAIWSAGGFGAPALESTVRNDKTMPRIYPATRVSVSVSISTIANRAHGPWILCLPADVQLQVLVALVGVHRLLGLERREAVLTREVVGLVIAMIAKTRRATNRLDAPIFGANRGSISSVAGVIDPDNTVSNEGLGLASARPASASVTTMLKETEEGNQAVLQLVTRVLDIFGLDLCSFAGNDLPVDSAVKYGWPELQVAMLREAIAAAETLPDYNTIIGFATSALRTMHENLAPQAQQLLLSAYSRALGIARRRNISIEASTRWVPDEIVVAVEFTPLSPEKVPYGNNARVDLDKIRHGATEDPFLYNPRSKTVSDGHPVYVAKDTIEAIVTLRNPFAIDLEIQNLSLSTHDVKYTSQPIAFVLPPTSVHRIRVEGVAHEPGVLVVKGCNLRLGDGAEYAIPLPDNSIDGSSGNKRDRKRTAKWTRKLFGLDARPSQIPRTVDTDSEANQVSCNILREQPMLLVRQTSLNHGSVILHEGEQYVSTRTVIHLTLENTSSTPVDFINLSFEDNLKHGANALLEEGGLTETETFALEQDTLERPLMRWKMPDEGMSIAPGQRQSLRVKCRGKVGCTSGSIRIDYGQLPAGEGTTVPTFYSRRLILPVLFTVQPVLRCTSFRIEPFTHKPTHTSEAHNSPPAKPDLERNHSGFRRNRQEDDRFHAFLCHAARSERYSGATVTMFNASDYALECIVECRDVERDEGVVLRRLVAPGVTERLIFPIARPVLSPVELERDVPRLGNRQFVVDRSGRNEADVMSERRQFWSRQALMENVKAWWGIPGSERTGEIALVDVRIPAADLEALQVDRLAVSLVVCDMEGQQVEVVQANTPLRLDAVVRVNSGNVTELKYEFEPTLDSRTTASTTPQWKQADLLARVVAFSGPTTGLVAFATSDDAKTEGKASAALCLFAEGVYRFRNTISYGPPPPPLLASRNTPDQPRPRWETDQTKSTDDTGVAPEVVMEDVTPPVTGKDVDPFALVEAAEQSAECPVLPAPPQAGNAPPRPRSSLSGTQPRRVNPMKRLILPLNRLSGSKDSPNTSASATRGGGGAGSSVIPIPSPPVYPPSGAVHLFGSMAMDPATRSRIVVHPGRRSSPSGSDGESSTGASSKGPMVRGMGTPTLNREKRASRMRDSPVASGDLGLPLVAAVENGRAAAGSTVDRVPTAEDSPTSDAAGQRKVRFTDNAPPPVNAAAMVPTAVIGPIGQTAKAAAGKNNLDLSPFLKQYRSELEQQWVRMRDHENATTATVERLTKEKDDLQTQHKRAEKEIITLKKQLAGAKVKITNLDKGWKVQGESAEQARASVQAAKAELEAAQGQVEATKKELEQRQAELDAALAEHKASAEVREQVRIALDATVRKNETLEQGNKVLVHEILTLKKEAQVRATEHAARMASIKADQEKEVKPLRVNLETARKELFAVRQKSAVEEKTIAGLQREKEALLKKVEAQKSAEEALTRLKKELEDSTALLQKEKSNFADVVNDRNKQLSSLGTAVQTANTKASTAAQELDKLRQESKDEAARFMKRNSELGKSVEDKEAQLAKLTADMERRNSAAQTGKLDDKERLYQALVKDVAALKTDAEQRKTASEALEAQVATLTANCRDLEQEKQRLEASARRIEQDKERLEVDLALKSNTSPGKGEVERDMVALAQRVRAEEEKKHAEEIARLKAENAMLSTKISSRRRHAEMDESEKKQYAEKVGETFFDPEGICIACRHTRKPDQPPVTPTKTDKQTRVEHVLQKHGGILPQFREEARKVSKRHKRATSAKSDAGTPKSGRL</sequence>
<name>A0ACC2WF04_9TREE</name>
<accession>A0ACC2WF04</accession>
<protein>
    <submittedName>
        <fullName evidence="1">Uncharacterized protein</fullName>
    </submittedName>
</protein>
<evidence type="ECO:0000313" key="1">
    <source>
        <dbReference type="EMBL" id="KAJ9110334.1"/>
    </source>
</evidence>
<organism evidence="1 2">
    <name type="scientific">Naganishia adeliensis</name>
    <dbReference type="NCBI Taxonomy" id="92952"/>
    <lineage>
        <taxon>Eukaryota</taxon>
        <taxon>Fungi</taxon>
        <taxon>Dikarya</taxon>
        <taxon>Basidiomycota</taxon>
        <taxon>Agaricomycotina</taxon>
        <taxon>Tremellomycetes</taxon>
        <taxon>Filobasidiales</taxon>
        <taxon>Filobasidiaceae</taxon>
        <taxon>Naganishia</taxon>
    </lineage>
</organism>
<reference evidence="1" key="1">
    <citation type="submission" date="2023-04" db="EMBL/GenBank/DDBJ databases">
        <title>Draft Genome sequencing of Naganishia species isolated from polar environments using Oxford Nanopore Technology.</title>
        <authorList>
            <person name="Leo P."/>
            <person name="Venkateswaran K."/>
        </authorList>
    </citation>
    <scope>NUCLEOTIDE SEQUENCE</scope>
    <source>
        <strain evidence="1">MNA-CCFEE 5262</strain>
    </source>
</reference>
<keyword evidence="2" id="KW-1185">Reference proteome</keyword>
<comment type="caution">
    <text evidence="1">The sequence shown here is derived from an EMBL/GenBank/DDBJ whole genome shotgun (WGS) entry which is preliminary data.</text>
</comment>
<proteinExistence type="predicted"/>
<gene>
    <name evidence="1" type="ORF">QFC20_002929</name>
</gene>
<dbReference type="Proteomes" id="UP001230649">
    <property type="component" value="Unassembled WGS sequence"/>
</dbReference>
<dbReference type="EMBL" id="JASBWS010000024">
    <property type="protein sequence ID" value="KAJ9110334.1"/>
    <property type="molecule type" value="Genomic_DNA"/>
</dbReference>